<evidence type="ECO:0008006" key="3">
    <source>
        <dbReference type="Google" id="ProtNLM"/>
    </source>
</evidence>
<dbReference type="InterPro" id="IPR011989">
    <property type="entry name" value="ARM-like"/>
</dbReference>
<dbReference type="Proteomes" id="UP001595816">
    <property type="component" value="Unassembled WGS sequence"/>
</dbReference>
<keyword evidence="2" id="KW-1185">Reference proteome</keyword>
<gene>
    <name evidence="1" type="ORF">ACFOZ4_00130</name>
</gene>
<dbReference type="SUPFAM" id="SSF48371">
    <property type="entry name" value="ARM repeat"/>
    <property type="match status" value="1"/>
</dbReference>
<evidence type="ECO:0000313" key="2">
    <source>
        <dbReference type="Proteomes" id="UP001595816"/>
    </source>
</evidence>
<accession>A0ABV8LFK3</accession>
<dbReference type="RefSeq" id="WP_253754027.1">
    <property type="nucleotide sequence ID" value="NZ_JAMZDZ010000001.1"/>
</dbReference>
<reference evidence="2" key="1">
    <citation type="journal article" date="2019" name="Int. J. Syst. Evol. Microbiol.">
        <title>The Global Catalogue of Microorganisms (GCM) 10K type strain sequencing project: providing services to taxonomists for standard genome sequencing and annotation.</title>
        <authorList>
            <consortium name="The Broad Institute Genomics Platform"/>
            <consortium name="The Broad Institute Genome Sequencing Center for Infectious Disease"/>
            <person name="Wu L."/>
            <person name="Ma J."/>
        </authorList>
    </citation>
    <scope>NUCLEOTIDE SEQUENCE [LARGE SCALE GENOMIC DNA]</scope>
    <source>
        <strain evidence="2">CGMCC 4.7289</strain>
    </source>
</reference>
<protein>
    <recommendedName>
        <fullName evidence="3">HEAT repeat protein</fullName>
    </recommendedName>
</protein>
<comment type="caution">
    <text evidence="1">The sequence shown here is derived from an EMBL/GenBank/DDBJ whole genome shotgun (WGS) entry which is preliminary data.</text>
</comment>
<evidence type="ECO:0000313" key="1">
    <source>
        <dbReference type="EMBL" id="MFC4129020.1"/>
    </source>
</evidence>
<dbReference type="Gene3D" id="1.25.10.10">
    <property type="entry name" value="Leucine-rich Repeat Variant"/>
    <property type="match status" value="1"/>
</dbReference>
<sequence>MKADLVNEITALDELTSTPAGWFVEQLTHSSSRARYYALMALARRRSSVDHSLGALSASLIADAGEGLQQSEGPWAGRWPACRLADRLAEFHPEQSACFLMAVSRHRSAKVRHDVPQAVARLTSLWRAPMHDLWTAVADALAEDNPLIGWQAAEALANAGAAARPHADALVAYADRSDDGFGYAVAALARIGDPRAVRFLRRRPVHRWWPTVCRPVSVLAGLRAQAGELLPALRKALSPATEADVVPILAAWGPASGDAVPELVSLLDGPRTFRASAALGLIGPQAQAAAPRLARLALDPEARVRCPSNQAAAWAHWRITGDPELALHVMGAADDCQCMSHPALRYLAELGPLAHASSGSVRGLLASAGAWTQVEAAYALWRITGDPAPSVPVLMAALVPRPVHRWHELAIASAGYLAEMGDAATAATPLLERLCAGDRRLVHNIIWDEALTEAASSALTMLTRPA</sequence>
<name>A0ABV8LFK3_9ACTN</name>
<dbReference type="EMBL" id="JBHSAY010000001">
    <property type="protein sequence ID" value="MFC4129020.1"/>
    <property type="molecule type" value="Genomic_DNA"/>
</dbReference>
<organism evidence="1 2">
    <name type="scientific">Hamadaea flava</name>
    <dbReference type="NCBI Taxonomy" id="1742688"/>
    <lineage>
        <taxon>Bacteria</taxon>
        <taxon>Bacillati</taxon>
        <taxon>Actinomycetota</taxon>
        <taxon>Actinomycetes</taxon>
        <taxon>Micromonosporales</taxon>
        <taxon>Micromonosporaceae</taxon>
        <taxon>Hamadaea</taxon>
    </lineage>
</organism>
<proteinExistence type="predicted"/>
<dbReference type="InterPro" id="IPR016024">
    <property type="entry name" value="ARM-type_fold"/>
</dbReference>